<proteinExistence type="predicted"/>
<evidence type="ECO:0000313" key="1">
    <source>
        <dbReference type="EMBL" id="TKW58387.1"/>
    </source>
</evidence>
<organism evidence="1 2">
    <name type="scientific">Colletotrichum tanaceti</name>
    <dbReference type="NCBI Taxonomy" id="1306861"/>
    <lineage>
        <taxon>Eukaryota</taxon>
        <taxon>Fungi</taxon>
        <taxon>Dikarya</taxon>
        <taxon>Ascomycota</taxon>
        <taxon>Pezizomycotina</taxon>
        <taxon>Sordariomycetes</taxon>
        <taxon>Hypocreomycetidae</taxon>
        <taxon>Glomerellales</taxon>
        <taxon>Glomerellaceae</taxon>
        <taxon>Colletotrichum</taxon>
        <taxon>Colletotrichum destructivum species complex</taxon>
    </lineage>
</organism>
<dbReference type="AlphaFoldDB" id="A0A4U6XRB0"/>
<dbReference type="Proteomes" id="UP000310108">
    <property type="component" value="Unassembled WGS sequence"/>
</dbReference>
<name>A0A4U6XRB0_9PEZI</name>
<keyword evidence="2" id="KW-1185">Reference proteome</keyword>
<accession>A0A4U6XRB0</accession>
<protein>
    <submittedName>
        <fullName evidence="1">Uncharacterized protein</fullName>
    </submittedName>
</protein>
<sequence>MWPAVYRACLRPTRTFHVPDEQNTSFRTVPFLQAQRPPHAVADLLLVVGAALAPHLGGLDVGGALVVGLGEHAHDGDENFLDGLDGGPALRGVLVVVGVVAGRVEDGDADEAAGVDWGFRVCAD</sequence>
<dbReference type="EMBL" id="PJEX01000026">
    <property type="protein sequence ID" value="TKW58387.1"/>
    <property type="molecule type" value="Genomic_DNA"/>
</dbReference>
<gene>
    <name evidence="1" type="ORF">CTA1_5241</name>
</gene>
<comment type="caution">
    <text evidence="1">The sequence shown here is derived from an EMBL/GenBank/DDBJ whole genome shotgun (WGS) entry which is preliminary data.</text>
</comment>
<evidence type="ECO:0000313" key="2">
    <source>
        <dbReference type="Proteomes" id="UP000310108"/>
    </source>
</evidence>
<reference evidence="1 2" key="1">
    <citation type="journal article" date="2019" name="PLoS ONE">
        <title>Comparative genome analysis indicates high evolutionary potential of pathogenicity genes in Colletotrichum tanaceti.</title>
        <authorList>
            <person name="Lelwala R.V."/>
            <person name="Korhonen P.K."/>
            <person name="Young N.D."/>
            <person name="Scott J.B."/>
            <person name="Ades P.A."/>
            <person name="Gasser R.B."/>
            <person name="Taylor P.W.J."/>
        </authorList>
    </citation>
    <scope>NUCLEOTIDE SEQUENCE [LARGE SCALE GENOMIC DNA]</scope>
    <source>
        <strain evidence="1">BRIP57314</strain>
    </source>
</reference>